<dbReference type="PANTHER" id="PTHR43690:SF35">
    <property type="entry name" value="NON-CATALYTIC MEMBER OF PEPTIDASE SUBFAMILY M16B-RELATED"/>
    <property type="match status" value="1"/>
</dbReference>
<dbReference type="Gene3D" id="3.30.830.10">
    <property type="entry name" value="Metalloenzyme, LuxS/M16 peptidase-like"/>
    <property type="match status" value="4"/>
</dbReference>
<feature type="domain" description="Peptidase M16 C-terminal" evidence="8">
    <location>
        <begin position="216"/>
        <end position="392"/>
    </location>
</feature>
<evidence type="ECO:0000256" key="6">
    <source>
        <dbReference type="SAM" id="SignalP"/>
    </source>
</evidence>
<organism evidence="9 10">
    <name type="scientific">Marisediminitalea aggregata</name>
    <dbReference type="NCBI Taxonomy" id="634436"/>
    <lineage>
        <taxon>Bacteria</taxon>
        <taxon>Pseudomonadati</taxon>
        <taxon>Pseudomonadota</taxon>
        <taxon>Gammaproteobacteria</taxon>
        <taxon>Alteromonadales</taxon>
        <taxon>Alteromonadaceae</taxon>
        <taxon>Marisediminitalea</taxon>
    </lineage>
</organism>
<feature type="domain" description="Peptidase M16 N-terminal" evidence="7">
    <location>
        <begin position="539"/>
        <end position="662"/>
    </location>
</feature>
<evidence type="ECO:0000259" key="8">
    <source>
        <dbReference type="Pfam" id="PF05193"/>
    </source>
</evidence>
<reference evidence="10" key="1">
    <citation type="submission" date="2016-11" db="EMBL/GenBank/DDBJ databases">
        <authorList>
            <person name="Varghese N."/>
            <person name="Submissions S."/>
        </authorList>
    </citation>
    <scope>NUCLEOTIDE SEQUENCE [LARGE SCALE GENOMIC DNA]</scope>
    <source>
        <strain evidence="10">CGMCC 1.8995</strain>
    </source>
</reference>
<dbReference type="InterPro" id="IPR011249">
    <property type="entry name" value="Metalloenz_LuxS/M16"/>
</dbReference>
<evidence type="ECO:0000313" key="10">
    <source>
        <dbReference type="Proteomes" id="UP000184520"/>
    </source>
</evidence>
<dbReference type="Proteomes" id="UP000184520">
    <property type="component" value="Unassembled WGS sequence"/>
</dbReference>
<dbReference type="GO" id="GO:0046872">
    <property type="term" value="F:metal ion binding"/>
    <property type="evidence" value="ECO:0007669"/>
    <property type="project" value="InterPro"/>
</dbReference>
<dbReference type="Pfam" id="PF00675">
    <property type="entry name" value="Peptidase_M16"/>
    <property type="match status" value="2"/>
</dbReference>
<dbReference type="InterPro" id="IPR007863">
    <property type="entry name" value="Peptidase_M16_C"/>
</dbReference>
<keyword evidence="5" id="KW-0482">Metalloprotease</keyword>
<name>A0A1M5GFQ9_9ALTE</name>
<dbReference type="PANTHER" id="PTHR43690">
    <property type="entry name" value="NARDILYSIN"/>
    <property type="match status" value="1"/>
</dbReference>
<sequence length="953" mass="105711">MLFRFILVGLCIFVVSACQYANNTTDSALVAVSKASSDSVAQPVHINYEKYKLANGLTVILHQDKSDPLVHVDMTYHVGSARELPGKTGFAHFFEHMMFQGSENVADEQHFKIVTDAGGTLNGTTNRDRTNYFQTVPANQLEKVLWLEADRMGFLLPAVTQEKFEIQRETVKNERAERVDNQPYGRRHEKIAEALYPEGHPYGWLTIGYVEDLDRVNVNDLKAFFQRWYGPNNAVLTIGGDIDIAQTKAWISRYFSEIPAGPDIPAQAPGIAQLSDNRFVTLEDNIHLPLLQIVLPTVHARHEDEAALDVLSNILGSGKTSLFYESLVKTGKAVQAGVSHPCSELACEFNLMALISPESGESLAGMYDTIQTMLDTFESRPFDDDALLRVKASIKASTIYGLQSVSGKVSTMAYNETFFGNPNLINEDIARYNNVTKEDVYRVFRKYIKGQKAVVLSVVPHGQSALAAAPQTFQSAPREFAIQQETTSIDVARQTSRTSSAGFDRSVVPEAGPAPSVTVPEYWRDRLDNGMQIIGVTSDETPTVSFTLDMEGGMLLDPMEKAGLSQMTAMMMNETTQGYSNEAMSNELAKLGSSISFTSNGRYTQVFVSSLTENLDATLALLKEKLFRPAFLESDFDRLKKQVIDGINSQAKNPSALAERATSLVLWGKQNRISLSQTGTAETIQNITLDDVKRFYANYYVPAKSTLVMVGDISQAALIDRLAFLSDWQGSDYTIPGYASFPEYQSNQIYLVDVPGATQSTVRMVSRSLPYDATGDYFHAQLMNFPLGDDFNSRINQNLREDKGYTYGAYSSFNGGKSLGWFEAGAELKQQYTEAGIVELMKEINQYKQQGITEAELAFMQNAFTLSEALEYETPMDKAAFLRRLVAYDLPSDYKQTQKSIIRGIAKPELDKVASRLLNTQDLQIIIVGDKQALQPQLEALAMPVYDISFAGG</sequence>
<dbReference type="OrthoDB" id="9811314at2"/>
<keyword evidence="6" id="KW-0732">Signal</keyword>
<evidence type="ECO:0000256" key="5">
    <source>
        <dbReference type="ARBA" id="ARBA00023049"/>
    </source>
</evidence>
<dbReference type="GO" id="GO:0006508">
    <property type="term" value="P:proteolysis"/>
    <property type="evidence" value="ECO:0007669"/>
    <property type="project" value="UniProtKB-KW"/>
</dbReference>
<evidence type="ECO:0000256" key="3">
    <source>
        <dbReference type="ARBA" id="ARBA00022801"/>
    </source>
</evidence>
<dbReference type="SUPFAM" id="SSF63411">
    <property type="entry name" value="LuxS/MPP-like metallohydrolase"/>
    <property type="match status" value="4"/>
</dbReference>
<evidence type="ECO:0000259" key="7">
    <source>
        <dbReference type="Pfam" id="PF00675"/>
    </source>
</evidence>
<keyword evidence="3" id="KW-0378">Hydrolase</keyword>
<evidence type="ECO:0000256" key="4">
    <source>
        <dbReference type="ARBA" id="ARBA00022833"/>
    </source>
</evidence>
<dbReference type="RefSeq" id="WP_073318854.1">
    <property type="nucleotide sequence ID" value="NZ_FQWD01000002.1"/>
</dbReference>
<dbReference type="InterPro" id="IPR011765">
    <property type="entry name" value="Pept_M16_N"/>
</dbReference>
<dbReference type="Pfam" id="PF05193">
    <property type="entry name" value="Peptidase_M16_C"/>
    <property type="match status" value="2"/>
</dbReference>
<feature type="chain" id="PRO_5012409297" evidence="6">
    <location>
        <begin position="22"/>
        <end position="953"/>
    </location>
</feature>
<dbReference type="GO" id="GO:0008237">
    <property type="term" value="F:metallopeptidase activity"/>
    <property type="evidence" value="ECO:0007669"/>
    <property type="project" value="UniProtKB-KW"/>
</dbReference>
<feature type="domain" description="Peptidase M16 N-terminal" evidence="7">
    <location>
        <begin position="59"/>
        <end position="196"/>
    </location>
</feature>
<feature type="domain" description="Peptidase M16 C-terminal" evidence="8">
    <location>
        <begin position="686"/>
        <end position="863"/>
    </location>
</feature>
<evidence type="ECO:0000313" key="9">
    <source>
        <dbReference type="EMBL" id="SHG02547.1"/>
    </source>
</evidence>
<feature type="signal peptide" evidence="6">
    <location>
        <begin position="1"/>
        <end position="21"/>
    </location>
</feature>
<dbReference type="InterPro" id="IPR050626">
    <property type="entry name" value="Peptidase_M16"/>
</dbReference>
<keyword evidence="10" id="KW-1185">Reference proteome</keyword>
<accession>A0A1M5GFQ9</accession>
<dbReference type="PROSITE" id="PS51257">
    <property type="entry name" value="PROKAR_LIPOPROTEIN"/>
    <property type="match status" value="1"/>
</dbReference>
<evidence type="ECO:0000256" key="2">
    <source>
        <dbReference type="ARBA" id="ARBA00022670"/>
    </source>
</evidence>
<dbReference type="AlphaFoldDB" id="A0A1M5GFQ9"/>
<dbReference type="STRING" id="634436.SAMN05216361_0996"/>
<comment type="similarity">
    <text evidence="1">Belongs to the peptidase M16 family.</text>
</comment>
<gene>
    <name evidence="9" type="ORF">SAMN05216361_0996</name>
</gene>
<dbReference type="EMBL" id="FQWD01000002">
    <property type="protein sequence ID" value="SHG02547.1"/>
    <property type="molecule type" value="Genomic_DNA"/>
</dbReference>
<keyword evidence="4" id="KW-0862">Zinc</keyword>
<keyword evidence="2 9" id="KW-0645">Protease</keyword>
<protein>
    <submittedName>
        <fullName evidence="9">Zinc protease</fullName>
    </submittedName>
</protein>
<proteinExistence type="inferred from homology"/>
<evidence type="ECO:0000256" key="1">
    <source>
        <dbReference type="ARBA" id="ARBA00007261"/>
    </source>
</evidence>